<evidence type="ECO:0000313" key="3">
    <source>
        <dbReference type="Proteomes" id="UP000612585"/>
    </source>
</evidence>
<evidence type="ECO:0000256" key="1">
    <source>
        <dbReference type="SAM" id="MobiDB-lite"/>
    </source>
</evidence>
<organism evidence="2 3">
    <name type="scientific">Virgisporangium aurantiacum</name>
    <dbReference type="NCBI Taxonomy" id="175570"/>
    <lineage>
        <taxon>Bacteria</taxon>
        <taxon>Bacillati</taxon>
        <taxon>Actinomycetota</taxon>
        <taxon>Actinomycetes</taxon>
        <taxon>Micromonosporales</taxon>
        <taxon>Micromonosporaceae</taxon>
        <taxon>Virgisporangium</taxon>
    </lineage>
</organism>
<proteinExistence type="predicted"/>
<dbReference type="RefSeq" id="WP_204007425.1">
    <property type="nucleotide sequence ID" value="NZ_BOPG01000074.1"/>
</dbReference>
<evidence type="ECO:0000313" key="2">
    <source>
        <dbReference type="EMBL" id="GIJ62047.1"/>
    </source>
</evidence>
<reference evidence="2" key="1">
    <citation type="submission" date="2021-01" db="EMBL/GenBank/DDBJ databases">
        <title>Whole genome shotgun sequence of Virgisporangium aurantiacum NBRC 16421.</title>
        <authorList>
            <person name="Komaki H."/>
            <person name="Tamura T."/>
        </authorList>
    </citation>
    <scope>NUCLEOTIDE SEQUENCE</scope>
    <source>
        <strain evidence="2">NBRC 16421</strain>
    </source>
</reference>
<dbReference type="AlphaFoldDB" id="A0A8J3ZFQ3"/>
<sequence length="267" mass="28394">MQRNDTLWREHLDIITAWGQASVTNQTSPPTDEQLWAASRVRQDLHLPEQVDPELLAQLRAAFTSGRQRRRIDLAAVADALCARGHDAVVEHVGQGAILYAGRWVPDRGGVPRWAATAGPGVVDASGAVTTPLGVEEFAVGPDGDDAWWIGVSEQTTEDQLVDLIGAVIADVKKERARFAAAADAARDAMWAAFAARYPEVTTGDLPPGADRAFVAESDRLAGWLDDNRPDGQQPPAHLTALVRSAPSGSAPSVVGCADAARAEDAQ</sequence>
<keyword evidence="3" id="KW-1185">Reference proteome</keyword>
<gene>
    <name evidence="2" type="ORF">Vau01_095630</name>
</gene>
<dbReference type="Proteomes" id="UP000612585">
    <property type="component" value="Unassembled WGS sequence"/>
</dbReference>
<name>A0A8J3ZFQ3_9ACTN</name>
<comment type="caution">
    <text evidence="2">The sequence shown here is derived from an EMBL/GenBank/DDBJ whole genome shotgun (WGS) entry which is preliminary data.</text>
</comment>
<dbReference type="EMBL" id="BOPG01000074">
    <property type="protein sequence ID" value="GIJ62047.1"/>
    <property type="molecule type" value="Genomic_DNA"/>
</dbReference>
<feature type="region of interest" description="Disordered" evidence="1">
    <location>
        <begin position="244"/>
        <end position="267"/>
    </location>
</feature>
<accession>A0A8J3ZFQ3</accession>
<protein>
    <submittedName>
        <fullName evidence="2">Uncharacterized protein</fullName>
    </submittedName>
</protein>